<feature type="domain" description="ABC transmembrane type-1" evidence="8">
    <location>
        <begin position="94"/>
        <end position="304"/>
    </location>
</feature>
<reference evidence="9 10" key="1">
    <citation type="submission" date="2018-10" db="EMBL/GenBank/DDBJ databases">
        <authorList>
            <person name="Li J."/>
        </authorList>
    </citation>
    <scope>NUCLEOTIDE SEQUENCE [LARGE SCALE GENOMIC DNA]</scope>
    <source>
        <strain evidence="9 10">JCM 11654</strain>
    </source>
</reference>
<evidence type="ECO:0000256" key="1">
    <source>
        <dbReference type="ARBA" id="ARBA00004651"/>
    </source>
</evidence>
<gene>
    <name evidence="9" type="ORF">D9V34_12105</name>
</gene>
<comment type="caution">
    <text evidence="9">The sequence shown here is derived from an EMBL/GenBank/DDBJ whole genome shotgun (WGS) entry which is preliminary data.</text>
</comment>
<dbReference type="InterPro" id="IPR035906">
    <property type="entry name" value="MetI-like_sf"/>
</dbReference>
<protein>
    <submittedName>
        <fullName evidence="9">ABC transporter permease</fullName>
    </submittedName>
</protein>
<evidence type="ECO:0000256" key="3">
    <source>
        <dbReference type="ARBA" id="ARBA00022475"/>
    </source>
</evidence>
<dbReference type="CDD" id="cd06261">
    <property type="entry name" value="TM_PBP2"/>
    <property type="match status" value="1"/>
</dbReference>
<dbReference type="PANTHER" id="PTHR43163">
    <property type="entry name" value="DIPEPTIDE TRANSPORT SYSTEM PERMEASE PROTEIN DPPB-RELATED"/>
    <property type="match status" value="1"/>
</dbReference>
<dbReference type="InterPro" id="IPR000515">
    <property type="entry name" value="MetI-like"/>
</dbReference>
<feature type="transmembrane region" description="Helical" evidence="7">
    <location>
        <begin position="12"/>
        <end position="31"/>
    </location>
</feature>
<dbReference type="Proteomes" id="UP000269438">
    <property type="component" value="Unassembled WGS sequence"/>
</dbReference>
<dbReference type="Pfam" id="PF00528">
    <property type="entry name" value="BPD_transp_1"/>
    <property type="match status" value="1"/>
</dbReference>
<dbReference type="PANTHER" id="PTHR43163:SF6">
    <property type="entry name" value="DIPEPTIDE TRANSPORT SYSTEM PERMEASE PROTEIN DPPB-RELATED"/>
    <property type="match status" value="1"/>
</dbReference>
<keyword evidence="4 7" id="KW-0812">Transmembrane</keyword>
<name>A0A3L7AMQ2_9MICO</name>
<evidence type="ECO:0000313" key="10">
    <source>
        <dbReference type="Proteomes" id="UP000269438"/>
    </source>
</evidence>
<sequence>MGSYLLRRTGLLLLSLALAVTVLFVVLRLLGNPVYALINLEATPEDIRAASAALGVDRPIFVQFADYIGGLFRGDLGTSFSSHLSVSDEILRRLNVTVPLTLISFALSVIIAIPVGFIAAWKSRTWYGTAFSALSQLGGAIPVFWVGILLVTLFALNLGVLPAGGFPRQDWADPLDALTSLTLPVLTIAIVSGSELARYVRSATLDILDRDYLRTARALGQPFSTALWRHALRNGIVPVISILAIQLATTFVGAVVVENVFALPGLGDMLIAGIRQQDFPNVQGVLLFSTVLVLVIGFLGDVLQRLLDPRLRSSLSGNRRAKAAA</sequence>
<evidence type="ECO:0000256" key="4">
    <source>
        <dbReference type="ARBA" id="ARBA00022692"/>
    </source>
</evidence>
<keyword evidence="6 7" id="KW-0472">Membrane</keyword>
<evidence type="ECO:0000256" key="5">
    <source>
        <dbReference type="ARBA" id="ARBA00022989"/>
    </source>
</evidence>
<dbReference type="AlphaFoldDB" id="A0A3L7AMQ2"/>
<evidence type="ECO:0000259" key="8">
    <source>
        <dbReference type="PROSITE" id="PS50928"/>
    </source>
</evidence>
<dbReference type="GO" id="GO:0071916">
    <property type="term" value="F:dipeptide transmembrane transporter activity"/>
    <property type="evidence" value="ECO:0007669"/>
    <property type="project" value="TreeGrafter"/>
</dbReference>
<proteinExistence type="inferred from homology"/>
<evidence type="ECO:0000256" key="7">
    <source>
        <dbReference type="RuleBase" id="RU363032"/>
    </source>
</evidence>
<feature type="transmembrane region" description="Helical" evidence="7">
    <location>
        <begin position="181"/>
        <end position="200"/>
    </location>
</feature>
<dbReference type="OrthoDB" id="9778910at2"/>
<feature type="transmembrane region" description="Helical" evidence="7">
    <location>
        <begin position="236"/>
        <end position="262"/>
    </location>
</feature>
<keyword evidence="10" id="KW-1185">Reference proteome</keyword>
<comment type="subcellular location">
    <subcellularLocation>
        <location evidence="1 7">Cell membrane</location>
        <topology evidence="1 7">Multi-pass membrane protein</topology>
    </subcellularLocation>
</comment>
<dbReference type="InterPro" id="IPR045621">
    <property type="entry name" value="BPD_transp_1_N"/>
</dbReference>
<keyword evidence="3" id="KW-1003">Cell membrane</keyword>
<dbReference type="Gene3D" id="1.10.3720.10">
    <property type="entry name" value="MetI-like"/>
    <property type="match status" value="1"/>
</dbReference>
<dbReference type="EMBL" id="RCUY01000010">
    <property type="protein sequence ID" value="RLP81364.1"/>
    <property type="molecule type" value="Genomic_DNA"/>
</dbReference>
<comment type="similarity">
    <text evidence="7">Belongs to the binding-protein-dependent transport system permease family.</text>
</comment>
<dbReference type="PROSITE" id="PS50928">
    <property type="entry name" value="ABC_TM1"/>
    <property type="match status" value="1"/>
</dbReference>
<feature type="transmembrane region" description="Helical" evidence="7">
    <location>
        <begin position="100"/>
        <end position="121"/>
    </location>
</feature>
<feature type="transmembrane region" description="Helical" evidence="7">
    <location>
        <begin position="142"/>
        <end position="161"/>
    </location>
</feature>
<accession>A0A3L7AMQ2</accession>
<organism evidence="9 10">
    <name type="scientific">Mycetocola lacteus</name>
    <dbReference type="NCBI Taxonomy" id="76637"/>
    <lineage>
        <taxon>Bacteria</taxon>
        <taxon>Bacillati</taxon>
        <taxon>Actinomycetota</taxon>
        <taxon>Actinomycetes</taxon>
        <taxon>Micrococcales</taxon>
        <taxon>Microbacteriaceae</taxon>
        <taxon>Mycetocola</taxon>
    </lineage>
</organism>
<dbReference type="SUPFAM" id="SSF161098">
    <property type="entry name" value="MetI-like"/>
    <property type="match status" value="1"/>
</dbReference>
<dbReference type="Pfam" id="PF19300">
    <property type="entry name" value="BPD_transp_1_N"/>
    <property type="match status" value="1"/>
</dbReference>
<feature type="transmembrane region" description="Helical" evidence="7">
    <location>
        <begin position="282"/>
        <end position="303"/>
    </location>
</feature>
<keyword evidence="5 7" id="KW-1133">Transmembrane helix</keyword>
<evidence type="ECO:0000313" key="9">
    <source>
        <dbReference type="EMBL" id="RLP81364.1"/>
    </source>
</evidence>
<dbReference type="GO" id="GO:0005886">
    <property type="term" value="C:plasma membrane"/>
    <property type="evidence" value="ECO:0007669"/>
    <property type="project" value="UniProtKB-SubCell"/>
</dbReference>
<keyword evidence="2 7" id="KW-0813">Transport</keyword>
<evidence type="ECO:0000256" key="2">
    <source>
        <dbReference type="ARBA" id="ARBA00022448"/>
    </source>
</evidence>
<evidence type="ECO:0000256" key="6">
    <source>
        <dbReference type="ARBA" id="ARBA00023136"/>
    </source>
</evidence>